<dbReference type="CDD" id="cd03257">
    <property type="entry name" value="ABC_NikE_OppD_transporters"/>
    <property type="match status" value="1"/>
</dbReference>
<evidence type="ECO:0000259" key="10">
    <source>
        <dbReference type="PROSITE" id="PS50893"/>
    </source>
</evidence>
<gene>
    <name evidence="11" type="ORF">ACFOGP_08855</name>
</gene>
<comment type="caution">
    <text evidence="11">The sequence shown here is derived from an EMBL/GenBank/DDBJ whole genome shotgun (WGS) entry which is preliminary data.</text>
</comment>
<comment type="subcellular location">
    <subcellularLocation>
        <location evidence="1">Cell inner membrane</location>
        <topology evidence="1">Peripheral membrane protein</topology>
    </subcellularLocation>
</comment>
<dbReference type="PANTHER" id="PTHR43297">
    <property type="entry name" value="OLIGOPEPTIDE TRANSPORT ATP-BINDING PROTEIN APPD"/>
    <property type="match status" value="1"/>
</dbReference>
<dbReference type="EMBL" id="JBHRTB010000010">
    <property type="protein sequence ID" value="MFC3142816.1"/>
    <property type="molecule type" value="Genomic_DNA"/>
</dbReference>
<name>A0ABV7GQQ3_9RHOB</name>
<keyword evidence="9" id="KW-0472">Membrane</keyword>
<dbReference type="PROSITE" id="PS50893">
    <property type="entry name" value="ABC_TRANSPORTER_2"/>
    <property type="match status" value="1"/>
</dbReference>
<evidence type="ECO:0000256" key="7">
    <source>
        <dbReference type="ARBA" id="ARBA00022840"/>
    </source>
</evidence>
<evidence type="ECO:0000256" key="1">
    <source>
        <dbReference type="ARBA" id="ARBA00004417"/>
    </source>
</evidence>
<keyword evidence="5" id="KW-0997">Cell inner membrane</keyword>
<evidence type="ECO:0000256" key="4">
    <source>
        <dbReference type="ARBA" id="ARBA00022475"/>
    </source>
</evidence>
<keyword evidence="6" id="KW-0547">Nucleotide-binding</keyword>
<evidence type="ECO:0000256" key="8">
    <source>
        <dbReference type="ARBA" id="ARBA00022967"/>
    </source>
</evidence>
<reference evidence="12" key="1">
    <citation type="journal article" date="2019" name="Int. J. Syst. Evol. Microbiol.">
        <title>The Global Catalogue of Microorganisms (GCM) 10K type strain sequencing project: providing services to taxonomists for standard genome sequencing and annotation.</title>
        <authorList>
            <consortium name="The Broad Institute Genomics Platform"/>
            <consortium name="The Broad Institute Genome Sequencing Center for Infectious Disease"/>
            <person name="Wu L."/>
            <person name="Ma J."/>
        </authorList>
    </citation>
    <scope>NUCLEOTIDE SEQUENCE [LARGE SCALE GENOMIC DNA]</scope>
    <source>
        <strain evidence="12">KCTC 52366</strain>
    </source>
</reference>
<dbReference type="InterPro" id="IPR013563">
    <property type="entry name" value="Oligopep_ABC_C"/>
</dbReference>
<dbReference type="InterPro" id="IPR003439">
    <property type="entry name" value="ABC_transporter-like_ATP-bd"/>
</dbReference>
<protein>
    <submittedName>
        <fullName evidence="11">ABC transporter ATP-binding protein</fullName>
    </submittedName>
</protein>
<dbReference type="InterPro" id="IPR050388">
    <property type="entry name" value="ABC_Ni/Peptide_Import"/>
</dbReference>
<dbReference type="Pfam" id="PF00005">
    <property type="entry name" value="ABC_tran"/>
    <property type="match status" value="1"/>
</dbReference>
<comment type="similarity">
    <text evidence="2">Belongs to the ABC transporter superfamily.</text>
</comment>
<evidence type="ECO:0000256" key="9">
    <source>
        <dbReference type="ARBA" id="ARBA00023136"/>
    </source>
</evidence>
<accession>A0ABV7GQQ3</accession>
<dbReference type="SMART" id="SM00382">
    <property type="entry name" value="AAA"/>
    <property type="match status" value="1"/>
</dbReference>
<dbReference type="GO" id="GO:0005524">
    <property type="term" value="F:ATP binding"/>
    <property type="evidence" value="ECO:0007669"/>
    <property type="project" value="UniProtKB-KW"/>
</dbReference>
<proteinExistence type="inferred from homology"/>
<dbReference type="InterPro" id="IPR003593">
    <property type="entry name" value="AAA+_ATPase"/>
</dbReference>
<evidence type="ECO:0000313" key="11">
    <source>
        <dbReference type="EMBL" id="MFC3142816.1"/>
    </source>
</evidence>
<organism evidence="11 12">
    <name type="scientific">Psychromarinibacter halotolerans</name>
    <dbReference type="NCBI Taxonomy" id="1775175"/>
    <lineage>
        <taxon>Bacteria</taxon>
        <taxon>Pseudomonadati</taxon>
        <taxon>Pseudomonadota</taxon>
        <taxon>Alphaproteobacteria</taxon>
        <taxon>Rhodobacterales</taxon>
        <taxon>Paracoccaceae</taxon>
        <taxon>Psychromarinibacter</taxon>
    </lineage>
</organism>
<keyword evidence="4" id="KW-1003">Cell membrane</keyword>
<dbReference type="Proteomes" id="UP001595632">
    <property type="component" value="Unassembled WGS sequence"/>
</dbReference>
<dbReference type="InterPro" id="IPR027417">
    <property type="entry name" value="P-loop_NTPase"/>
</dbReference>
<sequence length="296" mass="32420">MTAPVLQIRDLTATIPVLGGQKDVLHGISLHINAGERVALVGESGSGKSVTARIAMGLLQEDLKLGLTGDVDVAGHRLGSNARALRQMRGRELAMIFQDPMETLNPVIRIGGEFLEVLRRREPRIRRARAMELARDALRDVELNDPDMVLGSYPFQLSGGMNQRVMIALALINRPTLLFADEPGTALDVSVQARTLTLMRELGARNDTAILFISHNLGVVREFADRVYVIYRGRIVEHGRTDQVFANPGHAYTRALLSALPSIAHGDLPDLPETSDAFLDPLYLHEGCAEPGETPR</sequence>
<keyword evidence="8" id="KW-1278">Translocase</keyword>
<evidence type="ECO:0000256" key="3">
    <source>
        <dbReference type="ARBA" id="ARBA00022448"/>
    </source>
</evidence>
<evidence type="ECO:0000313" key="12">
    <source>
        <dbReference type="Proteomes" id="UP001595632"/>
    </source>
</evidence>
<keyword evidence="7 11" id="KW-0067">ATP-binding</keyword>
<keyword evidence="12" id="KW-1185">Reference proteome</keyword>
<dbReference type="RefSeq" id="WP_275633600.1">
    <property type="nucleotide sequence ID" value="NZ_JARGYD010000005.1"/>
</dbReference>
<evidence type="ECO:0000256" key="6">
    <source>
        <dbReference type="ARBA" id="ARBA00022741"/>
    </source>
</evidence>
<dbReference type="PANTHER" id="PTHR43297:SF14">
    <property type="entry name" value="ATPASE AAA-TYPE CORE DOMAIN-CONTAINING PROTEIN"/>
    <property type="match status" value="1"/>
</dbReference>
<keyword evidence="3" id="KW-0813">Transport</keyword>
<dbReference type="Gene3D" id="3.40.50.300">
    <property type="entry name" value="P-loop containing nucleotide triphosphate hydrolases"/>
    <property type="match status" value="1"/>
</dbReference>
<feature type="domain" description="ABC transporter" evidence="10">
    <location>
        <begin position="6"/>
        <end position="257"/>
    </location>
</feature>
<dbReference type="Pfam" id="PF08352">
    <property type="entry name" value="oligo_HPY"/>
    <property type="match status" value="1"/>
</dbReference>
<dbReference type="SUPFAM" id="SSF52540">
    <property type="entry name" value="P-loop containing nucleoside triphosphate hydrolases"/>
    <property type="match status" value="1"/>
</dbReference>
<evidence type="ECO:0000256" key="2">
    <source>
        <dbReference type="ARBA" id="ARBA00005417"/>
    </source>
</evidence>
<evidence type="ECO:0000256" key="5">
    <source>
        <dbReference type="ARBA" id="ARBA00022519"/>
    </source>
</evidence>